<keyword evidence="2" id="KW-0472">Membrane</keyword>
<feature type="compositionally biased region" description="Basic and acidic residues" evidence="1">
    <location>
        <begin position="170"/>
        <end position="182"/>
    </location>
</feature>
<organism evidence="3 4">
    <name type="scientific">Herbihabitans rhizosphaerae</name>
    <dbReference type="NCBI Taxonomy" id="1872711"/>
    <lineage>
        <taxon>Bacteria</taxon>
        <taxon>Bacillati</taxon>
        <taxon>Actinomycetota</taxon>
        <taxon>Actinomycetes</taxon>
        <taxon>Pseudonocardiales</taxon>
        <taxon>Pseudonocardiaceae</taxon>
        <taxon>Herbihabitans</taxon>
    </lineage>
</organism>
<sequence>MNTTPWWGAGLFTLAGTLVGALATLSLGLLNRRSERRRLSRDDKAATYPALVGAATRLGNLPVWPDQDDPHTLHREVDDLAQKVAFLGPRKVAATVGPLLTTARTLADTIVRIRTDSRPGHGDKIDRRLAPEHRAAVEELARAVERFAAAGRADLEIRGDYAHLINMTESSRREIIDQRSREPGAGSREPGAGSREPGAGSREPGAGSREPGS</sequence>
<protein>
    <submittedName>
        <fullName evidence="3">Uncharacterized protein</fullName>
    </submittedName>
</protein>
<comment type="caution">
    <text evidence="3">The sequence shown here is derived from an EMBL/GenBank/DDBJ whole genome shotgun (WGS) entry which is preliminary data.</text>
</comment>
<dbReference type="RefSeq" id="WP_130346078.1">
    <property type="nucleotide sequence ID" value="NZ_SGWQ01000007.1"/>
</dbReference>
<keyword evidence="4" id="KW-1185">Reference proteome</keyword>
<evidence type="ECO:0000313" key="3">
    <source>
        <dbReference type="EMBL" id="RZS36609.1"/>
    </source>
</evidence>
<evidence type="ECO:0000256" key="2">
    <source>
        <dbReference type="SAM" id="Phobius"/>
    </source>
</evidence>
<keyword evidence="2" id="KW-0812">Transmembrane</keyword>
<dbReference type="Proteomes" id="UP000294257">
    <property type="component" value="Unassembled WGS sequence"/>
</dbReference>
<keyword evidence="2" id="KW-1133">Transmembrane helix</keyword>
<reference evidence="3 4" key="1">
    <citation type="submission" date="2019-02" db="EMBL/GenBank/DDBJ databases">
        <title>Genomic Encyclopedia of Type Strains, Phase IV (KMG-IV): sequencing the most valuable type-strain genomes for metagenomic binning, comparative biology and taxonomic classification.</title>
        <authorList>
            <person name="Goeker M."/>
        </authorList>
    </citation>
    <scope>NUCLEOTIDE SEQUENCE [LARGE SCALE GENOMIC DNA]</scope>
    <source>
        <strain evidence="3 4">DSM 101727</strain>
    </source>
</reference>
<feature type="transmembrane region" description="Helical" evidence="2">
    <location>
        <begin position="6"/>
        <end position="30"/>
    </location>
</feature>
<feature type="region of interest" description="Disordered" evidence="1">
    <location>
        <begin position="169"/>
        <end position="213"/>
    </location>
</feature>
<proteinExistence type="predicted"/>
<dbReference type="OrthoDB" id="5194393at2"/>
<evidence type="ECO:0000256" key="1">
    <source>
        <dbReference type="SAM" id="MobiDB-lite"/>
    </source>
</evidence>
<evidence type="ECO:0000313" key="4">
    <source>
        <dbReference type="Proteomes" id="UP000294257"/>
    </source>
</evidence>
<accession>A0A4Q7KJ79</accession>
<name>A0A4Q7KJ79_9PSEU</name>
<dbReference type="AlphaFoldDB" id="A0A4Q7KJ79"/>
<dbReference type="EMBL" id="SGWQ01000007">
    <property type="protein sequence ID" value="RZS36609.1"/>
    <property type="molecule type" value="Genomic_DNA"/>
</dbReference>
<gene>
    <name evidence="3" type="ORF">EV193_107290</name>
</gene>